<feature type="transmembrane region" description="Helical" evidence="6">
    <location>
        <begin position="479"/>
        <end position="500"/>
    </location>
</feature>
<dbReference type="Pfam" id="PF07690">
    <property type="entry name" value="MFS_1"/>
    <property type="match status" value="1"/>
</dbReference>
<sequence>MDAPNTFEPYLMALDTIDQAQIDQVLREIEWEAHNNASRTDFELPNTNHTCLTHLSGYTASVDQVSPPSGLGSPGSMTTGSTNPSPLVPLLDYDLSFDTMSSMDDSRLIFPDLMTYPVDIQDNWPIGSLGGVPDFDTAALSGYYIGKQLGVFVMLVAIGWYKFKPNTSARLAGRRIITEREAWEQTAYSYAKPRKWSILFILWMIQIAMNMNGSIWASTEAGLSSYYRVPINKVSFGNMTFLMSYAFGCEIWAPWSEELGRKWLMQASLLLVSIFTAMVPFAPSFTTVIVLRLLTGLATAGGSLTLGVVADMYKADEQQDAVAFVAWGSMLGSSLPPMVGGIMEHHLGFESRRWCFWLISLCGVFVQLWHLIAVPETYYKKALNKCAKQRREKAQQEGNETLDSHLYGPTEGIPIRERFNAKDIRVTMWRPFKFLLTEPIVFFLSALSAVGDAIVFLFMEVFGHIYGKEFGMNKMEIGLVFMFLTVAYTVGLAILCFFNRRNAKQRAADPNSEDAQYEGRLSSLCWTAWCLACGLAIFAATANPSYGQFAWIGTGIGVFFIGIANYNIYASTIDYMVAAYGFYAASATGGNGFARDFLAGVLTPAGRVWIENMGPQGMCGILAGVSFFFFLLCILLGREVQLELTAHKHLGFLYVLKLILDI</sequence>
<feature type="transmembrane region" description="Helical" evidence="6">
    <location>
        <begin position="263"/>
        <end position="283"/>
    </location>
</feature>
<feature type="transmembrane region" description="Helical" evidence="6">
    <location>
        <begin position="440"/>
        <end position="459"/>
    </location>
</feature>
<feature type="transmembrane region" description="Helical" evidence="6">
    <location>
        <begin position="354"/>
        <end position="374"/>
    </location>
</feature>
<dbReference type="InterPro" id="IPR011701">
    <property type="entry name" value="MFS"/>
</dbReference>
<feature type="transmembrane region" description="Helical" evidence="6">
    <location>
        <begin position="196"/>
        <end position="216"/>
    </location>
</feature>
<feature type="transmembrane region" description="Helical" evidence="6">
    <location>
        <begin position="321"/>
        <end position="342"/>
    </location>
</feature>
<dbReference type="Gene3D" id="1.20.1250.20">
    <property type="entry name" value="MFS general substrate transporter like domains"/>
    <property type="match status" value="1"/>
</dbReference>
<evidence type="ECO:0000256" key="1">
    <source>
        <dbReference type="ARBA" id="ARBA00004141"/>
    </source>
</evidence>
<dbReference type="AlphaFoldDB" id="A0A423WF30"/>
<dbReference type="GO" id="GO:0005886">
    <property type="term" value="C:plasma membrane"/>
    <property type="evidence" value="ECO:0007669"/>
    <property type="project" value="TreeGrafter"/>
</dbReference>
<feature type="compositionally biased region" description="Low complexity" evidence="5">
    <location>
        <begin position="66"/>
        <end position="84"/>
    </location>
</feature>
<evidence type="ECO:0000256" key="6">
    <source>
        <dbReference type="SAM" id="Phobius"/>
    </source>
</evidence>
<evidence type="ECO:0000256" key="3">
    <source>
        <dbReference type="ARBA" id="ARBA00022989"/>
    </source>
</evidence>
<keyword evidence="2 6" id="KW-0812">Transmembrane</keyword>
<evidence type="ECO:0000313" key="7">
    <source>
        <dbReference type="EMBL" id="ROW01997.1"/>
    </source>
</evidence>
<feature type="transmembrane region" description="Helical" evidence="6">
    <location>
        <begin position="142"/>
        <end position="161"/>
    </location>
</feature>
<dbReference type="STRING" id="356882.A0A423WF30"/>
<dbReference type="EMBL" id="LKEA01000018">
    <property type="protein sequence ID" value="ROW01997.1"/>
    <property type="molecule type" value="Genomic_DNA"/>
</dbReference>
<evidence type="ECO:0000256" key="5">
    <source>
        <dbReference type="SAM" id="MobiDB-lite"/>
    </source>
</evidence>
<organism evidence="7 8">
    <name type="scientific">Cytospora schulzeri</name>
    <dbReference type="NCBI Taxonomy" id="448051"/>
    <lineage>
        <taxon>Eukaryota</taxon>
        <taxon>Fungi</taxon>
        <taxon>Dikarya</taxon>
        <taxon>Ascomycota</taxon>
        <taxon>Pezizomycotina</taxon>
        <taxon>Sordariomycetes</taxon>
        <taxon>Sordariomycetidae</taxon>
        <taxon>Diaporthales</taxon>
        <taxon>Cytosporaceae</taxon>
        <taxon>Cytospora</taxon>
    </lineage>
</organism>
<feature type="transmembrane region" description="Helical" evidence="6">
    <location>
        <begin position="614"/>
        <end position="637"/>
    </location>
</feature>
<protein>
    <recommendedName>
        <fullName evidence="9">Major facilitator superfamily (MFS) profile domain-containing protein</fullName>
    </recommendedName>
</protein>
<feature type="transmembrane region" description="Helical" evidence="6">
    <location>
        <begin position="521"/>
        <end position="542"/>
    </location>
</feature>
<evidence type="ECO:0000313" key="8">
    <source>
        <dbReference type="Proteomes" id="UP000283895"/>
    </source>
</evidence>
<feature type="transmembrane region" description="Helical" evidence="6">
    <location>
        <begin position="575"/>
        <end position="594"/>
    </location>
</feature>
<evidence type="ECO:0000256" key="2">
    <source>
        <dbReference type="ARBA" id="ARBA00022692"/>
    </source>
</evidence>
<evidence type="ECO:0008006" key="9">
    <source>
        <dbReference type="Google" id="ProtNLM"/>
    </source>
</evidence>
<reference evidence="7 8" key="1">
    <citation type="submission" date="2015-09" db="EMBL/GenBank/DDBJ databases">
        <title>Host preference determinants of Valsa canker pathogens revealed by comparative genomics.</title>
        <authorList>
            <person name="Yin Z."/>
            <person name="Huang L."/>
        </authorList>
    </citation>
    <scope>NUCLEOTIDE SEQUENCE [LARGE SCALE GENOMIC DNA]</scope>
    <source>
        <strain evidence="7 8">03-1</strain>
    </source>
</reference>
<feature type="transmembrane region" description="Helical" evidence="6">
    <location>
        <begin position="236"/>
        <end position="256"/>
    </location>
</feature>
<keyword evidence="8" id="KW-1185">Reference proteome</keyword>
<dbReference type="OrthoDB" id="5214673at2759"/>
<dbReference type="PANTHER" id="PTHR23502">
    <property type="entry name" value="MAJOR FACILITATOR SUPERFAMILY"/>
    <property type="match status" value="1"/>
</dbReference>
<dbReference type="GO" id="GO:0022857">
    <property type="term" value="F:transmembrane transporter activity"/>
    <property type="evidence" value="ECO:0007669"/>
    <property type="project" value="InterPro"/>
</dbReference>
<proteinExistence type="predicted"/>
<gene>
    <name evidence="7" type="ORF">VMCG_05521</name>
</gene>
<comment type="subcellular location">
    <subcellularLocation>
        <location evidence="1">Membrane</location>
        <topology evidence="1">Multi-pass membrane protein</topology>
    </subcellularLocation>
</comment>
<keyword evidence="3 6" id="KW-1133">Transmembrane helix</keyword>
<evidence type="ECO:0000256" key="4">
    <source>
        <dbReference type="ARBA" id="ARBA00023136"/>
    </source>
</evidence>
<dbReference type="SUPFAM" id="SSF103473">
    <property type="entry name" value="MFS general substrate transporter"/>
    <property type="match status" value="1"/>
</dbReference>
<feature type="transmembrane region" description="Helical" evidence="6">
    <location>
        <begin position="548"/>
        <end position="568"/>
    </location>
</feature>
<dbReference type="Proteomes" id="UP000283895">
    <property type="component" value="Unassembled WGS sequence"/>
</dbReference>
<name>A0A423WF30_9PEZI</name>
<comment type="caution">
    <text evidence="7">The sequence shown here is derived from an EMBL/GenBank/DDBJ whole genome shotgun (WGS) entry which is preliminary data.</text>
</comment>
<feature type="region of interest" description="Disordered" evidence="5">
    <location>
        <begin position="63"/>
        <end position="84"/>
    </location>
</feature>
<accession>A0A423WF30</accession>
<feature type="transmembrane region" description="Helical" evidence="6">
    <location>
        <begin position="289"/>
        <end position="309"/>
    </location>
</feature>
<dbReference type="PANTHER" id="PTHR23502:SF13">
    <property type="entry name" value="MULTIDRUG TRANSPORTER, PUTATIVE (AFU_ORTHOLOGUE AFUA_2G12550)-RELATED"/>
    <property type="match status" value="1"/>
</dbReference>
<keyword evidence="4 6" id="KW-0472">Membrane</keyword>
<dbReference type="InterPro" id="IPR036259">
    <property type="entry name" value="MFS_trans_sf"/>
</dbReference>